<accession>A0A9J6D886</accession>
<organism evidence="2 3">
    <name type="scientific">Rhipicephalus microplus</name>
    <name type="common">Cattle tick</name>
    <name type="synonym">Boophilus microplus</name>
    <dbReference type="NCBI Taxonomy" id="6941"/>
    <lineage>
        <taxon>Eukaryota</taxon>
        <taxon>Metazoa</taxon>
        <taxon>Ecdysozoa</taxon>
        <taxon>Arthropoda</taxon>
        <taxon>Chelicerata</taxon>
        <taxon>Arachnida</taxon>
        <taxon>Acari</taxon>
        <taxon>Parasitiformes</taxon>
        <taxon>Ixodida</taxon>
        <taxon>Ixodoidea</taxon>
        <taxon>Ixodidae</taxon>
        <taxon>Rhipicephalinae</taxon>
        <taxon>Rhipicephalus</taxon>
        <taxon>Boophilus</taxon>
    </lineage>
</organism>
<feature type="region of interest" description="Disordered" evidence="1">
    <location>
        <begin position="150"/>
        <end position="180"/>
    </location>
</feature>
<evidence type="ECO:0000313" key="2">
    <source>
        <dbReference type="EMBL" id="KAH8010210.1"/>
    </source>
</evidence>
<dbReference type="EMBL" id="JABSTU010000011">
    <property type="protein sequence ID" value="KAH8010210.1"/>
    <property type="molecule type" value="Genomic_DNA"/>
</dbReference>
<keyword evidence="3" id="KW-1185">Reference proteome</keyword>
<feature type="compositionally biased region" description="Basic and acidic residues" evidence="1">
    <location>
        <begin position="108"/>
        <end position="133"/>
    </location>
</feature>
<dbReference type="AlphaFoldDB" id="A0A9J6D886"/>
<gene>
    <name evidence="2" type="ORF">HPB51_026262</name>
</gene>
<reference evidence="2" key="1">
    <citation type="journal article" date="2020" name="Cell">
        <title>Large-Scale Comparative Analyses of Tick Genomes Elucidate Their Genetic Diversity and Vector Capacities.</title>
        <authorList>
            <consortium name="Tick Genome and Microbiome Consortium (TIGMIC)"/>
            <person name="Jia N."/>
            <person name="Wang J."/>
            <person name="Shi W."/>
            <person name="Du L."/>
            <person name="Sun Y."/>
            <person name="Zhan W."/>
            <person name="Jiang J.F."/>
            <person name="Wang Q."/>
            <person name="Zhang B."/>
            <person name="Ji P."/>
            <person name="Bell-Sakyi L."/>
            <person name="Cui X.M."/>
            <person name="Yuan T.T."/>
            <person name="Jiang B.G."/>
            <person name="Yang W.F."/>
            <person name="Lam T.T."/>
            <person name="Chang Q.C."/>
            <person name="Ding S.J."/>
            <person name="Wang X.J."/>
            <person name="Zhu J.G."/>
            <person name="Ruan X.D."/>
            <person name="Zhao L."/>
            <person name="Wei J.T."/>
            <person name="Ye R.Z."/>
            <person name="Que T.C."/>
            <person name="Du C.H."/>
            <person name="Zhou Y.H."/>
            <person name="Cheng J.X."/>
            <person name="Dai P.F."/>
            <person name="Guo W.B."/>
            <person name="Han X.H."/>
            <person name="Huang E.J."/>
            <person name="Li L.F."/>
            <person name="Wei W."/>
            <person name="Gao Y.C."/>
            <person name="Liu J.Z."/>
            <person name="Shao H.Z."/>
            <person name="Wang X."/>
            <person name="Wang C.C."/>
            <person name="Yang T.C."/>
            <person name="Huo Q.B."/>
            <person name="Li W."/>
            <person name="Chen H.Y."/>
            <person name="Chen S.E."/>
            <person name="Zhou L.G."/>
            <person name="Ni X.B."/>
            <person name="Tian J.H."/>
            <person name="Sheng Y."/>
            <person name="Liu T."/>
            <person name="Pan Y.S."/>
            <person name="Xia L.Y."/>
            <person name="Li J."/>
            <person name="Zhao F."/>
            <person name="Cao W.C."/>
        </authorList>
    </citation>
    <scope>NUCLEOTIDE SEQUENCE</scope>
    <source>
        <strain evidence="2">Rmic-2018</strain>
    </source>
</reference>
<feature type="region of interest" description="Disordered" evidence="1">
    <location>
        <begin position="1"/>
        <end position="23"/>
    </location>
</feature>
<sequence>MLTISHVAARATSRPSRGEKEGATRIVAVEWEAKTKVEPRVIAGEMGIAARMAERDGGEKRGGIAAAREEADLSTVRSEARGASEGGEDGPSFGGADAQPNSKRRARIHELSLARKRQALDGWERAPRDEPKRQVRALRNRYTSVVSAAPARENCAGREAANGAESWHARLHSSPREALS</sequence>
<dbReference type="Proteomes" id="UP000821866">
    <property type="component" value="Chromosome 9"/>
</dbReference>
<protein>
    <submittedName>
        <fullName evidence="2">Uncharacterized protein</fullName>
    </submittedName>
</protein>
<evidence type="ECO:0000313" key="3">
    <source>
        <dbReference type="Proteomes" id="UP000821866"/>
    </source>
</evidence>
<evidence type="ECO:0000256" key="1">
    <source>
        <dbReference type="SAM" id="MobiDB-lite"/>
    </source>
</evidence>
<proteinExistence type="predicted"/>
<comment type="caution">
    <text evidence="2">The sequence shown here is derived from an EMBL/GenBank/DDBJ whole genome shotgun (WGS) entry which is preliminary data.</text>
</comment>
<name>A0A9J6D886_RHIMP</name>
<feature type="compositionally biased region" description="Basic and acidic residues" evidence="1">
    <location>
        <begin position="53"/>
        <end position="71"/>
    </location>
</feature>
<feature type="region of interest" description="Disordered" evidence="1">
    <location>
        <begin position="53"/>
        <end position="137"/>
    </location>
</feature>
<reference evidence="2" key="2">
    <citation type="submission" date="2021-09" db="EMBL/GenBank/DDBJ databases">
        <authorList>
            <person name="Jia N."/>
            <person name="Wang J."/>
            <person name="Shi W."/>
            <person name="Du L."/>
            <person name="Sun Y."/>
            <person name="Zhan W."/>
            <person name="Jiang J."/>
            <person name="Wang Q."/>
            <person name="Zhang B."/>
            <person name="Ji P."/>
            <person name="Sakyi L.B."/>
            <person name="Cui X."/>
            <person name="Yuan T."/>
            <person name="Jiang B."/>
            <person name="Yang W."/>
            <person name="Lam T.T.-Y."/>
            <person name="Chang Q."/>
            <person name="Ding S."/>
            <person name="Wang X."/>
            <person name="Zhu J."/>
            <person name="Ruan X."/>
            <person name="Zhao L."/>
            <person name="Wei J."/>
            <person name="Que T."/>
            <person name="Du C."/>
            <person name="Cheng J."/>
            <person name="Dai P."/>
            <person name="Han X."/>
            <person name="Huang E."/>
            <person name="Gao Y."/>
            <person name="Liu J."/>
            <person name="Shao H."/>
            <person name="Ye R."/>
            <person name="Li L."/>
            <person name="Wei W."/>
            <person name="Wang X."/>
            <person name="Wang C."/>
            <person name="Huo Q."/>
            <person name="Li W."/>
            <person name="Guo W."/>
            <person name="Chen H."/>
            <person name="Chen S."/>
            <person name="Zhou L."/>
            <person name="Zhou L."/>
            <person name="Ni X."/>
            <person name="Tian J."/>
            <person name="Zhou Y."/>
            <person name="Sheng Y."/>
            <person name="Liu T."/>
            <person name="Pan Y."/>
            <person name="Xia L."/>
            <person name="Li J."/>
            <person name="Zhao F."/>
            <person name="Cao W."/>
        </authorList>
    </citation>
    <scope>NUCLEOTIDE SEQUENCE</scope>
    <source>
        <strain evidence="2">Rmic-2018</strain>
        <tissue evidence="2">Larvae</tissue>
    </source>
</reference>